<dbReference type="EMBL" id="JAAKFY010000013">
    <property type="protein sequence ID" value="KAF3847448.1"/>
    <property type="molecule type" value="Genomic_DNA"/>
</dbReference>
<feature type="domain" description="Fibronectin type-III" evidence="10">
    <location>
        <begin position="911"/>
        <end position="1004"/>
    </location>
</feature>
<keyword evidence="12" id="KW-1185">Reference proteome</keyword>
<dbReference type="Gene3D" id="2.60.40.10">
    <property type="entry name" value="Immunoglobulins"/>
    <property type="match status" value="8"/>
</dbReference>
<evidence type="ECO:0000313" key="11">
    <source>
        <dbReference type="EMBL" id="KAF3847448.1"/>
    </source>
</evidence>
<evidence type="ECO:0000256" key="8">
    <source>
        <dbReference type="ARBA" id="ARBA00067092"/>
    </source>
</evidence>
<dbReference type="PANTHER" id="PTHR24099">
    <property type="entry name" value="E3 UBIQUITIN-PROTEIN LIGASE TRIM36-RELATED"/>
    <property type="match status" value="1"/>
</dbReference>
<evidence type="ECO:0000256" key="6">
    <source>
        <dbReference type="ARBA" id="ARBA00023136"/>
    </source>
</evidence>
<feature type="domain" description="Fibronectin type-III" evidence="10">
    <location>
        <begin position="313"/>
        <end position="418"/>
    </location>
</feature>
<feature type="region of interest" description="Disordered" evidence="9">
    <location>
        <begin position="200"/>
        <end position="265"/>
    </location>
</feature>
<feature type="compositionally biased region" description="Acidic residues" evidence="9">
    <location>
        <begin position="1026"/>
        <end position="1041"/>
    </location>
</feature>
<feature type="region of interest" description="Disordered" evidence="9">
    <location>
        <begin position="334"/>
        <end position="353"/>
    </location>
</feature>
<evidence type="ECO:0000256" key="3">
    <source>
        <dbReference type="ARBA" id="ARBA00022737"/>
    </source>
</evidence>
<evidence type="ECO:0000256" key="4">
    <source>
        <dbReference type="ARBA" id="ARBA00022989"/>
    </source>
</evidence>
<keyword evidence="5" id="KW-0333">Golgi apparatus</keyword>
<feature type="region of interest" description="Disordered" evidence="9">
    <location>
        <begin position="280"/>
        <end position="301"/>
    </location>
</feature>
<feature type="compositionally biased region" description="Basic and acidic residues" evidence="9">
    <location>
        <begin position="213"/>
        <end position="234"/>
    </location>
</feature>
<feature type="region of interest" description="Disordered" evidence="9">
    <location>
        <begin position="1098"/>
        <end position="1134"/>
    </location>
</feature>
<keyword evidence="6" id="KW-0472">Membrane</keyword>
<dbReference type="InterPro" id="IPR050617">
    <property type="entry name" value="E3_ligase_FN3/SPRY"/>
</dbReference>
<dbReference type="PRINTS" id="PR00014">
    <property type="entry name" value="FNTYPEIII"/>
</dbReference>
<dbReference type="SUPFAM" id="SSF49265">
    <property type="entry name" value="Fibronectin type III"/>
    <property type="match status" value="6"/>
</dbReference>
<dbReference type="GO" id="GO:0000139">
    <property type="term" value="C:Golgi membrane"/>
    <property type="evidence" value="ECO:0007669"/>
    <property type="project" value="UniProtKB-SubCell"/>
</dbReference>
<gene>
    <name evidence="11" type="ORF">F7725_020476</name>
</gene>
<organism evidence="11 12">
    <name type="scientific">Dissostichus mawsoni</name>
    <name type="common">Antarctic cod</name>
    <dbReference type="NCBI Taxonomy" id="36200"/>
    <lineage>
        <taxon>Eukaryota</taxon>
        <taxon>Metazoa</taxon>
        <taxon>Chordata</taxon>
        <taxon>Craniata</taxon>
        <taxon>Vertebrata</taxon>
        <taxon>Euteleostomi</taxon>
        <taxon>Actinopterygii</taxon>
        <taxon>Neopterygii</taxon>
        <taxon>Teleostei</taxon>
        <taxon>Neoteleostei</taxon>
        <taxon>Acanthomorphata</taxon>
        <taxon>Eupercaria</taxon>
        <taxon>Perciformes</taxon>
        <taxon>Notothenioidei</taxon>
        <taxon>Nototheniidae</taxon>
        <taxon>Dissostichus</taxon>
    </lineage>
</organism>
<dbReference type="PANTHER" id="PTHR24099:SF9">
    <property type="entry name" value="FIBRONECTIN TYPE-III DOMAIN-CONTAINING PROTEIN 3A"/>
    <property type="match status" value="1"/>
</dbReference>
<evidence type="ECO:0000259" key="10">
    <source>
        <dbReference type="PROSITE" id="PS50853"/>
    </source>
</evidence>
<feature type="domain" description="Fibronectin type-III" evidence="10">
    <location>
        <begin position="518"/>
        <end position="611"/>
    </location>
</feature>
<dbReference type="FunFam" id="2.60.40.10:FF:000175">
    <property type="entry name" value="Fibronectin type III domain containing 3A"/>
    <property type="match status" value="1"/>
</dbReference>
<evidence type="ECO:0000313" key="12">
    <source>
        <dbReference type="Proteomes" id="UP000518266"/>
    </source>
</evidence>
<accession>A0A7J5YGQ2</accession>
<dbReference type="InterPro" id="IPR036116">
    <property type="entry name" value="FN3_sf"/>
</dbReference>
<evidence type="ECO:0000256" key="5">
    <source>
        <dbReference type="ARBA" id="ARBA00023034"/>
    </source>
</evidence>
<dbReference type="InterPro" id="IPR003961">
    <property type="entry name" value="FN3_dom"/>
</dbReference>
<dbReference type="SMART" id="SM00060">
    <property type="entry name" value="FN3"/>
    <property type="match status" value="8"/>
</dbReference>
<evidence type="ECO:0000256" key="1">
    <source>
        <dbReference type="ARBA" id="ARBA00004194"/>
    </source>
</evidence>
<comment type="similarity">
    <text evidence="7">Belongs to the FNDC3 family.</text>
</comment>
<dbReference type="FunFam" id="2.60.40.10:FF:000366">
    <property type="entry name" value="fibronectin type-III domain-containing protein 3A isoform X1"/>
    <property type="match status" value="1"/>
</dbReference>
<comment type="subcellular location">
    <subcellularLocation>
        <location evidence="1">Golgi apparatus membrane</location>
        <topology evidence="1">Single-pass membrane protein</topology>
    </subcellularLocation>
</comment>
<keyword evidence="4" id="KW-1133">Transmembrane helix</keyword>
<dbReference type="PROSITE" id="PS50853">
    <property type="entry name" value="FN3"/>
    <property type="match status" value="7"/>
</dbReference>
<feature type="region of interest" description="Disordered" evidence="9">
    <location>
        <begin position="1021"/>
        <end position="1048"/>
    </location>
</feature>
<feature type="domain" description="Fibronectin type-III" evidence="10">
    <location>
        <begin position="685"/>
        <end position="779"/>
    </location>
</feature>
<reference evidence="11 12" key="1">
    <citation type="submission" date="2020-03" db="EMBL/GenBank/DDBJ databases">
        <title>Dissostichus mawsoni Genome sequencing and assembly.</title>
        <authorList>
            <person name="Park H."/>
        </authorList>
    </citation>
    <scope>NUCLEOTIDE SEQUENCE [LARGE SCALE GENOMIC DNA]</scope>
    <source>
        <strain evidence="11">DM0001</strain>
        <tissue evidence="11">Muscle</tissue>
    </source>
</reference>
<comment type="caution">
    <text evidence="11">The sequence shown here is derived from an EMBL/GenBank/DDBJ whole genome shotgun (WGS) entry which is preliminary data.</text>
</comment>
<feature type="domain" description="Fibronectin type-III" evidence="10">
    <location>
        <begin position="818"/>
        <end position="910"/>
    </location>
</feature>
<proteinExistence type="inferred from homology"/>
<protein>
    <recommendedName>
        <fullName evidence="8">Fibronectin type-III domain-containing protein 3A</fullName>
    </recommendedName>
</protein>
<evidence type="ECO:0000256" key="2">
    <source>
        <dbReference type="ARBA" id="ARBA00022692"/>
    </source>
</evidence>
<dbReference type="Proteomes" id="UP000518266">
    <property type="component" value="Unassembled WGS sequence"/>
</dbReference>
<evidence type="ECO:0000256" key="9">
    <source>
        <dbReference type="SAM" id="MobiDB-lite"/>
    </source>
</evidence>
<evidence type="ECO:0000256" key="7">
    <source>
        <dbReference type="ARBA" id="ARBA00038207"/>
    </source>
</evidence>
<feature type="region of interest" description="Disordered" evidence="9">
    <location>
        <begin position="138"/>
        <end position="157"/>
    </location>
</feature>
<feature type="compositionally biased region" description="Basic and acidic residues" evidence="9">
    <location>
        <begin position="286"/>
        <end position="297"/>
    </location>
</feature>
<dbReference type="FunFam" id="2.60.40.10:FF:000309">
    <property type="entry name" value="Fibronectin type III domain containing 3B"/>
    <property type="match status" value="1"/>
</dbReference>
<dbReference type="Pfam" id="PF00041">
    <property type="entry name" value="fn3"/>
    <property type="match status" value="5"/>
</dbReference>
<feature type="domain" description="Fibronectin type-III" evidence="10">
    <location>
        <begin position="422"/>
        <end position="515"/>
    </location>
</feature>
<dbReference type="FunFam" id="2.60.40.10:FF:000180">
    <property type="entry name" value="Fibronectin type III domain containing 3A"/>
    <property type="match status" value="1"/>
</dbReference>
<keyword evidence="3" id="KW-0677">Repeat</keyword>
<sequence length="1365" mass="149603">MADHTPPLESGQLLSPELPMLASPPPPAMVNGDGPQQMEVLMISVPEENRSQSPLPVECRFYDSDFHKSEVILVQVNPGEAFTIRREDGQFQCITGPAQVPMMSPNGSVPPIYVPPGYVSQIIEENGVRRVLVLPQQPEFHPGGHSPLHHPPPPPHAHLPAFIPHPAMMPPPPHLYTGMGVGDMSSQYISQYHPAHIYSEQDSHPQHGRPLFSHRDDRTSKTYERLQKKLKDRQGCGGGGQVKDSPPSSPQKTRSSPPTVDIHNGVGGKALEAEQGPLSHAVAGPDKQRGRGRHGESGELDEEARALQALLSTISTPVVSDIQGSRGVVVSWSAPARPESENGSVEDDCSPPEPLSYEVSISFSGKDGKYNSMYCGEEISATLEDLRPATDYHVRVQALCNCLQGSPSEAVNFTTLSSEPDLPNAPRKASGTKNTLVLQWKPPCDNGSKIQNYILQWDEGKGTGIYEQCYDGPQKQYRVTKLSPASRYSFRLAAKNDMGASEFSEVVDLFTSCSVPLPPFPPELEMAGVTWLCMKWQRPTSSPKEDDIYYVLEMEEEGSGYGFQPSYDGDELSCTVKNLHRSTKYKFRLVIRRFNLGCSVECVTVEGTGFRQWGVLRPTHKEEESAAHHMRAPVRKWSNKVFQQKAFWLATPLPPSFPIIQLRSVSGGCCCAVVEFITNPDRPGSPCRPVIRGRVMPNSFKMTWEPPKESGGAEITKYVVELSEGLSGLSWELMYSGPAVEHVCEGLKPGCSYQTRVYCMSEGGQSPLSETLQVQTPAVPQGPASPLGWWANPKPGRCNCAGVSHSSASQICVGCILASVDAFICRTNYLSYDDAVRPPQVDGGSLVSCYSVEVSGLQSEESREVYQGPELDCSVGGLMPGKTYSFRLKAANKAGFGPLTERCEVTTGPGAPEQCKAPSTTCKSPSCVVVSWEAPPCNGAPVTECRLEWGAAEGSMQVCYSGPALSHEMKGLLPATNYFCRVQAVNVAGVGPFSEAVLCQTPCSVPAAVSNIYALKESDLQRYETQVEEEEEEDEEEEDEDGASRPPPLYSPSTCLGIRWDPPCDHGSEITSYLIDLGERQPIVIDPVTKHVIQHLQPDTSYRSDPNPSPEQPGSRPFSHTFKLKTKPLPPQPPRLECTAFSHQTLRLKWGDGPAKAATSDALQFQLQMGDKSGRFISLYKGPCHTHKVQRLNESTSYTFRIQAFNEAGEGPFSNVYTFTTPRSPPVPVKVPKVERLDDNSCEVTWESLPPMKGDPIIYTLQCMMGNSDFKQSLQPNSDYRFRVCAIRQCQEAPELSGPYSPTVTLSPQRSDVAVSGGGRLGVPGRRGIQPSQTEPDGRAVRVPPPHGVRCYRHPHRFRHTVLCY</sequence>
<keyword evidence="2" id="KW-0812">Transmembrane</keyword>
<feature type="region of interest" description="Disordered" evidence="9">
    <location>
        <begin position="1307"/>
        <end position="1346"/>
    </location>
</feature>
<feature type="region of interest" description="Disordered" evidence="9">
    <location>
        <begin position="1"/>
        <end position="34"/>
    </location>
</feature>
<dbReference type="CDD" id="cd00063">
    <property type="entry name" value="FN3"/>
    <property type="match status" value="9"/>
</dbReference>
<dbReference type="FunFam" id="2.60.40.10:FF:000373">
    <property type="entry name" value="fibronectin type-III domain-containing protein 3A isoform X1"/>
    <property type="match status" value="1"/>
</dbReference>
<dbReference type="OrthoDB" id="443915at2759"/>
<dbReference type="InterPro" id="IPR013783">
    <property type="entry name" value="Ig-like_fold"/>
</dbReference>
<name>A0A7J5YGQ2_DISMA</name>
<feature type="domain" description="Fibronectin type-III" evidence="10">
    <location>
        <begin position="1130"/>
        <end position="1224"/>
    </location>
</feature>